<evidence type="ECO:0000256" key="9">
    <source>
        <dbReference type="SAM" id="MobiDB-lite"/>
    </source>
</evidence>
<dbReference type="InterPro" id="IPR013088">
    <property type="entry name" value="Znf_NHR/GATA"/>
</dbReference>
<evidence type="ECO:0000256" key="3">
    <source>
        <dbReference type="ARBA" id="ARBA00022833"/>
    </source>
</evidence>
<dbReference type="STRING" id="6832.A0A553PP63"/>
<feature type="region of interest" description="Disordered" evidence="9">
    <location>
        <begin position="143"/>
        <end position="179"/>
    </location>
</feature>
<evidence type="ECO:0000313" key="12">
    <source>
        <dbReference type="Proteomes" id="UP000318571"/>
    </source>
</evidence>
<evidence type="ECO:0000256" key="4">
    <source>
        <dbReference type="ARBA" id="ARBA00023015"/>
    </source>
</evidence>
<dbReference type="OrthoDB" id="6159439at2759"/>
<dbReference type="PROSITE" id="PS51030">
    <property type="entry name" value="NUCLEAR_REC_DBD_2"/>
    <property type="match status" value="1"/>
</dbReference>
<dbReference type="GO" id="GO:0030154">
    <property type="term" value="P:cell differentiation"/>
    <property type="evidence" value="ECO:0007669"/>
    <property type="project" value="TreeGrafter"/>
</dbReference>
<dbReference type="InterPro" id="IPR001628">
    <property type="entry name" value="Znf_hrmn_rcpt"/>
</dbReference>
<accession>A0A553PP63</accession>
<protein>
    <recommendedName>
        <fullName evidence="10">Nuclear receptor domain-containing protein</fullName>
    </recommendedName>
</protein>
<evidence type="ECO:0000256" key="7">
    <source>
        <dbReference type="ARBA" id="ARBA00023170"/>
    </source>
</evidence>
<reference evidence="11 12" key="1">
    <citation type="journal article" date="2018" name="Nat. Ecol. Evol.">
        <title>Genomic signatures of mitonuclear coevolution across populations of Tigriopus californicus.</title>
        <authorList>
            <person name="Barreto F.S."/>
            <person name="Watson E.T."/>
            <person name="Lima T.G."/>
            <person name="Willett C.S."/>
            <person name="Edmands S."/>
            <person name="Li W."/>
            <person name="Burton R.S."/>
        </authorList>
    </citation>
    <scope>NUCLEOTIDE SEQUENCE [LARGE SCALE GENOMIC DNA]</scope>
    <source>
        <strain evidence="11 12">San Diego</strain>
    </source>
</reference>
<keyword evidence="4" id="KW-0805">Transcription regulation</keyword>
<feature type="compositionally biased region" description="Polar residues" evidence="9">
    <location>
        <begin position="155"/>
        <end position="173"/>
    </location>
</feature>
<keyword evidence="2" id="KW-0863">Zinc-finger</keyword>
<dbReference type="Gene3D" id="1.10.565.10">
    <property type="entry name" value="Retinoid X Receptor"/>
    <property type="match status" value="1"/>
</dbReference>
<dbReference type="CDD" id="cd06916">
    <property type="entry name" value="NR_DBD_like"/>
    <property type="match status" value="1"/>
</dbReference>
<evidence type="ECO:0000256" key="8">
    <source>
        <dbReference type="ARBA" id="ARBA00023242"/>
    </source>
</evidence>
<name>A0A553PP63_TIGCA</name>
<dbReference type="EMBL" id="VCGU01000002">
    <property type="protein sequence ID" value="TRY79465.1"/>
    <property type="molecule type" value="Genomic_DNA"/>
</dbReference>
<feature type="domain" description="Nuclear receptor" evidence="10">
    <location>
        <begin position="40"/>
        <end position="121"/>
    </location>
</feature>
<dbReference type="AlphaFoldDB" id="A0A553PP63"/>
<keyword evidence="1" id="KW-0479">Metal-binding</keyword>
<comment type="caution">
    <text evidence="11">The sequence shown here is derived from an EMBL/GenBank/DDBJ whole genome shotgun (WGS) entry which is preliminary data.</text>
</comment>
<keyword evidence="3" id="KW-0862">Zinc</keyword>
<dbReference type="SMART" id="SM00399">
    <property type="entry name" value="ZnF_C4"/>
    <property type="match status" value="1"/>
</dbReference>
<evidence type="ECO:0000256" key="5">
    <source>
        <dbReference type="ARBA" id="ARBA00023125"/>
    </source>
</evidence>
<evidence type="ECO:0000259" key="10">
    <source>
        <dbReference type="PROSITE" id="PS51030"/>
    </source>
</evidence>
<feature type="compositionally biased region" description="Low complexity" evidence="9">
    <location>
        <begin position="143"/>
        <end position="154"/>
    </location>
</feature>
<dbReference type="GO" id="GO:0000978">
    <property type="term" value="F:RNA polymerase II cis-regulatory region sequence-specific DNA binding"/>
    <property type="evidence" value="ECO:0007669"/>
    <property type="project" value="TreeGrafter"/>
</dbReference>
<dbReference type="GO" id="GO:0004879">
    <property type="term" value="F:nuclear receptor activity"/>
    <property type="evidence" value="ECO:0007669"/>
    <property type="project" value="TreeGrafter"/>
</dbReference>
<keyword evidence="12" id="KW-1185">Reference proteome</keyword>
<sequence>MEEEIFDDLLAITSDESPTSPEGSINSLNGVHTQGSLKSSRCCDVCAMPIDTKHASIHYGALTCYSCRAFFRRSLQKTRNPNFKCFKDGDCEVNPKSRRKCQKCRFDKCLKAGMRVEMVLTDTQKTLRFRKFLERKKQKDCSVSSSSRDLPSSSGENSCTGGSEDLSSSQSEEISGFAQEQRKMTDSFPGLLDSFQKFHSGASSLNPMDFSTFLGFIASLFQSYALTLPEFQYLDPAEQGMLIESNKHSFMAYILARYFMATSGKEQLNWLFGDQQEVSDQGTGKTTLYYYIPMQSYIDLYQVFAWASESSLKLFLDLSAALRRYDLDFGVTGQLAQCLLFTSDPMVEPSRPVHRAFDKFKNALQNLYPESPVQRLLDIIQDLGMTLLNHSNILTIDISTPSSPSSSSNGSVTWMDAQLLRFKDAFKAVPYGPDLINEMIMHSYGVPVSKSFLPQSVAVWIERALILIQTEPPSSQGTVDATVRAYQFAALHLTMLEACSTGLEQLTFTAGGDDLQVWETKYKPFVRDSSFLALPLKECRVDISRMDLERMCVLQSKLARHVPDMESFITFALVILFENTQSPDWDITDGYLSMWVDRVNCKTEVTTRSTFQSLMGDVKDLASFLQAIHGRLQYT</sequence>
<keyword evidence="8" id="KW-0539">Nucleus</keyword>
<dbReference type="GO" id="GO:0045944">
    <property type="term" value="P:positive regulation of transcription by RNA polymerase II"/>
    <property type="evidence" value="ECO:0007669"/>
    <property type="project" value="TreeGrafter"/>
</dbReference>
<dbReference type="SUPFAM" id="SSF48508">
    <property type="entry name" value="Nuclear receptor ligand-binding domain"/>
    <property type="match status" value="1"/>
</dbReference>
<dbReference type="GO" id="GO:0000122">
    <property type="term" value="P:negative regulation of transcription by RNA polymerase II"/>
    <property type="evidence" value="ECO:0007669"/>
    <property type="project" value="TreeGrafter"/>
</dbReference>
<dbReference type="PRINTS" id="PR00047">
    <property type="entry name" value="STROIDFINGER"/>
</dbReference>
<keyword evidence="7" id="KW-0675">Receptor</keyword>
<organism evidence="11 12">
    <name type="scientific">Tigriopus californicus</name>
    <name type="common">Marine copepod</name>
    <dbReference type="NCBI Taxonomy" id="6832"/>
    <lineage>
        <taxon>Eukaryota</taxon>
        <taxon>Metazoa</taxon>
        <taxon>Ecdysozoa</taxon>
        <taxon>Arthropoda</taxon>
        <taxon>Crustacea</taxon>
        <taxon>Multicrustacea</taxon>
        <taxon>Hexanauplia</taxon>
        <taxon>Copepoda</taxon>
        <taxon>Harpacticoida</taxon>
        <taxon>Harpacticidae</taxon>
        <taxon>Tigriopus</taxon>
    </lineage>
</organism>
<dbReference type="Pfam" id="PF00105">
    <property type="entry name" value="zf-C4"/>
    <property type="match status" value="1"/>
</dbReference>
<dbReference type="InterPro" id="IPR035500">
    <property type="entry name" value="NHR-like_dom_sf"/>
</dbReference>
<dbReference type="PANTHER" id="PTHR24082:SF283">
    <property type="entry name" value="NUCLEAR HORMONE RECEPTOR HR96"/>
    <property type="match status" value="1"/>
</dbReference>
<evidence type="ECO:0000256" key="2">
    <source>
        <dbReference type="ARBA" id="ARBA00022771"/>
    </source>
</evidence>
<dbReference type="Gene3D" id="3.30.50.10">
    <property type="entry name" value="Erythroid Transcription Factor GATA-1, subunit A"/>
    <property type="match status" value="1"/>
</dbReference>
<evidence type="ECO:0000313" key="11">
    <source>
        <dbReference type="EMBL" id="TRY79465.1"/>
    </source>
</evidence>
<dbReference type="Proteomes" id="UP000318571">
    <property type="component" value="Chromosome 6"/>
</dbReference>
<keyword evidence="5" id="KW-0238">DNA-binding</keyword>
<dbReference type="GO" id="GO:0008270">
    <property type="term" value="F:zinc ion binding"/>
    <property type="evidence" value="ECO:0007669"/>
    <property type="project" value="UniProtKB-KW"/>
</dbReference>
<proteinExistence type="predicted"/>
<evidence type="ECO:0000256" key="1">
    <source>
        <dbReference type="ARBA" id="ARBA00022723"/>
    </source>
</evidence>
<evidence type="ECO:0000256" key="6">
    <source>
        <dbReference type="ARBA" id="ARBA00023163"/>
    </source>
</evidence>
<dbReference type="InterPro" id="IPR050234">
    <property type="entry name" value="Nuclear_hormone_rcpt_NR1"/>
</dbReference>
<dbReference type="PANTHER" id="PTHR24082">
    <property type="entry name" value="NUCLEAR HORMONE RECEPTOR"/>
    <property type="match status" value="1"/>
</dbReference>
<dbReference type="SUPFAM" id="SSF57716">
    <property type="entry name" value="Glucocorticoid receptor-like (DNA-binding domain)"/>
    <property type="match status" value="1"/>
</dbReference>
<keyword evidence="6" id="KW-0804">Transcription</keyword>
<gene>
    <name evidence="11" type="ORF">TCAL_08928</name>
</gene>